<evidence type="ECO:0000313" key="10">
    <source>
        <dbReference type="EMBL" id="MAG21985.1"/>
    </source>
</evidence>
<dbReference type="FunFam" id="3.30.230.10:FF:000002">
    <property type="entry name" value="30S ribosomal protein S5"/>
    <property type="match status" value="1"/>
</dbReference>
<dbReference type="PROSITE" id="PS50881">
    <property type="entry name" value="S5_DSRBD"/>
    <property type="match status" value="1"/>
</dbReference>
<proteinExistence type="inferred from homology"/>
<evidence type="ECO:0000256" key="7">
    <source>
        <dbReference type="PROSITE-ProRule" id="PRU00268"/>
    </source>
</evidence>
<dbReference type="AlphaFoldDB" id="A0A2D6M0P5"/>
<dbReference type="InterPro" id="IPR000851">
    <property type="entry name" value="Ribosomal_uS5"/>
</dbReference>
<evidence type="ECO:0000256" key="1">
    <source>
        <dbReference type="ARBA" id="ARBA00008945"/>
    </source>
</evidence>
<reference evidence="11" key="1">
    <citation type="submission" date="2017-09" db="EMBL/GenBank/DDBJ databases">
        <title>The Reconstruction of 2,631 Draft Metagenome-Assembled Genomes from the Global Oceans.</title>
        <authorList>
            <person name="Tully B.J."/>
            <person name="Graham E.D."/>
            <person name="Heidelberg J.F."/>
        </authorList>
    </citation>
    <scope>NUCLEOTIDE SEQUENCE [LARGE SCALE GENOMIC DNA]</scope>
</reference>
<dbReference type="Gene3D" id="3.30.230.10">
    <property type="match status" value="1"/>
</dbReference>
<keyword evidence="3" id="KW-0694">RNA-binding</keyword>
<dbReference type="InterPro" id="IPR047866">
    <property type="entry name" value="Ribosomal_uS5_arc"/>
</dbReference>
<evidence type="ECO:0000313" key="11">
    <source>
        <dbReference type="Proteomes" id="UP000226592"/>
    </source>
</evidence>
<dbReference type="GO" id="GO:0015935">
    <property type="term" value="C:small ribosomal subunit"/>
    <property type="evidence" value="ECO:0007669"/>
    <property type="project" value="InterPro"/>
</dbReference>
<dbReference type="Pfam" id="PF03719">
    <property type="entry name" value="Ribosomal_S5_C"/>
    <property type="match status" value="1"/>
</dbReference>
<dbReference type="InterPro" id="IPR020568">
    <property type="entry name" value="Ribosomal_Su5_D2-typ_SF"/>
</dbReference>
<dbReference type="Proteomes" id="UP000226592">
    <property type="component" value="Unassembled WGS sequence"/>
</dbReference>
<dbReference type="GO" id="GO:0003735">
    <property type="term" value="F:structural constituent of ribosome"/>
    <property type="evidence" value="ECO:0007669"/>
    <property type="project" value="UniProtKB-UniRule"/>
</dbReference>
<keyword evidence="5 7" id="KW-0687">Ribonucleoprotein</keyword>
<dbReference type="EMBL" id="NZBU01000005">
    <property type="protein sequence ID" value="MAG21985.1"/>
    <property type="molecule type" value="Genomic_DNA"/>
</dbReference>
<dbReference type="GO" id="GO:0019843">
    <property type="term" value="F:rRNA binding"/>
    <property type="evidence" value="ECO:0007669"/>
    <property type="project" value="UniProtKB-KW"/>
</dbReference>
<evidence type="ECO:0000259" key="9">
    <source>
        <dbReference type="PROSITE" id="PS50881"/>
    </source>
</evidence>
<dbReference type="InterPro" id="IPR014721">
    <property type="entry name" value="Ribsml_uS5_D2-typ_fold_subgr"/>
</dbReference>
<dbReference type="PANTHER" id="PTHR48277">
    <property type="entry name" value="MITOCHONDRIAL RIBOSOMAL PROTEIN S5"/>
    <property type="match status" value="1"/>
</dbReference>
<gene>
    <name evidence="10" type="ORF">CL943_01590</name>
</gene>
<sequence length="224" mass="24553">MDPELRASRAAEEKEKELTAWIPKTRLGKKVKAGEITSIEEIFKENTPVQEPEIIDILLNLEETVVDVKKTTRVVRAGRKFSFRVAVLVGNKNGVIGLGTAKDAEKWPAVKKAARKAKLNLVQIARSCGSWECTCSIQHSVPFRVSGKNAAARITLLPAPRGVGLVVGDNIKDVLRFAGVSDVWCKVTGATSTKLNFIRATIDALSKTTKMKASNAITKKMERR</sequence>
<accession>A0A2D6M0P5</accession>
<keyword evidence="4 7" id="KW-0689">Ribosomal protein</keyword>
<feature type="domain" description="S5 DRBM" evidence="9">
    <location>
        <begin position="61"/>
        <end position="124"/>
    </location>
</feature>
<evidence type="ECO:0000256" key="5">
    <source>
        <dbReference type="ARBA" id="ARBA00023274"/>
    </source>
</evidence>
<dbReference type="SUPFAM" id="SSF54768">
    <property type="entry name" value="dsRNA-binding domain-like"/>
    <property type="match status" value="1"/>
</dbReference>
<dbReference type="NCBIfam" id="TIGR01020">
    <property type="entry name" value="uS5_euk_arch"/>
    <property type="match status" value="1"/>
</dbReference>
<comment type="caution">
    <text evidence="10">The sequence shown here is derived from an EMBL/GenBank/DDBJ whole genome shotgun (WGS) entry which is preliminary data.</text>
</comment>
<dbReference type="InterPro" id="IPR013810">
    <property type="entry name" value="Ribosomal_uS5_N"/>
</dbReference>
<evidence type="ECO:0000256" key="6">
    <source>
        <dbReference type="ARBA" id="ARBA00035519"/>
    </source>
</evidence>
<dbReference type="NCBIfam" id="NF003125">
    <property type="entry name" value="PRK04044.1"/>
    <property type="match status" value="1"/>
</dbReference>
<dbReference type="InterPro" id="IPR005324">
    <property type="entry name" value="Ribosomal_uS5_C"/>
</dbReference>
<name>A0A2D6M0P5_9ARCH</name>
<dbReference type="GO" id="GO:0005737">
    <property type="term" value="C:cytoplasm"/>
    <property type="evidence" value="ECO:0007669"/>
    <property type="project" value="UniProtKB-ARBA"/>
</dbReference>
<organism evidence="10 11">
    <name type="scientific">Candidatus Iainarchaeum sp</name>
    <dbReference type="NCBI Taxonomy" id="3101447"/>
    <lineage>
        <taxon>Archaea</taxon>
        <taxon>Candidatus Iainarchaeota</taxon>
        <taxon>Candidatus Iainarchaeia</taxon>
        <taxon>Candidatus Iainarchaeales</taxon>
        <taxon>Candidatus Iainarchaeaceae</taxon>
        <taxon>Candidatus Iainarchaeum</taxon>
    </lineage>
</organism>
<dbReference type="InterPro" id="IPR005711">
    <property type="entry name" value="Ribosomal_uS5_euk/arc"/>
</dbReference>
<evidence type="ECO:0000256" key="3">
    <source>
        <dbReference type="ARBA" id="ARBA00022884"/>
    </source>
</evidence>
<dbReference type="SUPFAM" id="SSF54211">
    <property type="entry name" value="Ribosomal protein S5 domain 2-like"/>
    <property type="match status" value="1"/>
</dbReference>
<evidence type="ECO:0000256" key="8">
    <source>
        <dbReference type="RuleBase" id="RU003823"/>
    </source>
</evidence>
<keyword evidence="2" id="KW-0699">rRNA-binding</keyword>
<evidence type="ECO:0000256" key="4">
    <source>
        <dbReference type="ARBA" id="ARBA00022980"/>
    </source>
</evidence>
<protein>
    <recommendedName>
        <fullName evidence="6">30S ribosomal protein S5</fullName>
    </recommendedName>
</protein>
<dbReference type="Pfam" id="PF00333">
    <property type="entry name" value="Ribosomal_S5"/>
    <property type="match status" value="1"/>
</dbReference>
<evidence type="ECO:0000256" key="2">
    <source>
        <dbReference type="ARBA" id="ARBA00022730"/>
    </source>
</evidence>
<dbReference type="Gene3D" id="3.30.160.20">
    <property type="match status" value="1"/>
</dbReference>
<dbReference type="GO" id="GO:0006412">
    <property type="term" value="P:translation"/>
    <property type="evidence" value="ECO:0007669"/>
    <property type="project" value="InterPro"/>
</dbReference>
<dbReference type="PANTHER" id="PTHR48277:SF1">
    <property type="entry name" value="MITOCHONDRIAL RIBOSOMAL PROTEIN S5"/>
    <property type="match status" value="1"/>
</dbReference>
<comment type="similarity">
    <text evidence="1 8">Belongs to the universal ribosomal protein uS5 family.</text>
</comment>